<proteinExistence type="predicted"/>
<dbReference type="InterPro" id="IPR039022">
    <property type="entry name" value="KaiB-like"/>
</dbReference>
<comment type="caution">
    <text evidence="3">The sequence shown here is derived from an EMBL/GenBank/DDBJ whole genome shotgun (WGS) entry which is preliminary data.</text>
</comment>
<dbReference type="InterPro" id="IPR011649">
    <property type="entry name" value="KaiB_domain"/>
</dbReference>
<dbReference type="EMBL" id="NRSD01000002">
    <property type="protein sequence ID" value="MBK1643711.1"/>
    <property type="molecule type" value="Genomic_DNA"/>
</dbReference>
<evidence type="ECO:0000256" key="1">
    <source>
        <dbReference type="SAM" id="MobiDB-lite"/>
    </source>
</evidence>
<dbReference type="PANTHER" id="PTHR41709:SF2">
    <property type="entry name" value="CIRCADIAN CLOCK PROTEIN KAIB2"/>
    <property type="match status" value="1"/>
</dbReference>
<dbReference type="CDD" id="cd02978">
    <property type="entry name" value="KaiB_like"/>
    <property type="match status" value="1"/>
</dbReference>
<keyword evidence="4" id="KW-1185">Reference proteome</keyword>
<dbReference type="Gene3D" id="3.40.30.10">
    <property type="entry name" value="Glutaredoxin"/>
    <property type="match status" value="1"/>
</dbReference>
<gene>
    <name evidence="3" type="ORF">CKO25_03350</name>
</gene>
<name>A0A9X0WFF6_9GAMM</name>
<protein>
    <submittedName>
        <fullName evidence="3">Circadian clock protein KaiB</fullName>
    </submittedName>
</protein>
<dbReference type="RefSeq" id="WP_200386511.1">
    <property type="nucleotide sequence ID" value="NZ_NRSD01000002.1"/>
</dbReference>
<evidence type="ECO:0000259" key="2">
    <source>
        <dbReference type="SMART" id="SM01248"/>
    </source>
</evidence>
<accession>A0A9X0WFF6</accession>
<organism evidence="3 4">
    <name type="scientific">Thiocapsa imhoffii</name>
    <dbReference type="NCBI Taxonomy" id="382777"/>
    <lineage>
        <taxon>Bacteria</taxon>
        <taxon>Pseudomonadati</taxon>
        <taxon>Pseudomonadota</taxon>
        <taxon>Gammaproteobacteria</taxon>
        <taxon>Chromatiales</taxon>
        <taxon>Chromatiaceae</taxon>
        <taxon>Thiocapsa</taxon>
    </lineage>
</organism>
<dbReference type="GO" id="GO:0048511">
    <property type="term" value="P:rhythmic process"/>
    <property type="evidence" value="ECO:0007669"/>
    <property type="project" value="InterPro"/>
</dbReference>
<feature type="region of interest" description="Disordered" evidence="1">
    <location>
        <begin position="1"/>
        <end position="22"/>
    </location>
</feature>
<dbReference type="PANTHER" id="PTHR41709">
    <property type="entry name" value="KAIB-LIKE PROTEIN 1"/>
    <property type="match status" value="1"/>
</dbReference>
<dbReference type="InterPro" id="IPR036249">
    <property type="entry name" value="Thioredoxin-like_sf"/>
</dbReference>
<dbReference type="Pfam" id="PF07689">
    <property type="entry name" value="KaiB"/>
    <property type="match status" value="1"/>
</dbReference>
<dbReference type="SMART" id="SM01248">
    <property type="entry name" value="KaiB"/>
    <property type="match status" value="1"/>
</dbReference>
<reference evidence="3 4" key="1">
    <citation type="journal article" date="2020" name="Microorganisms">
        <title>Osmotic Adaptation and Compatible Solute Biosynthesis of Phototrophic Bacteria as Revealed from Genome Analyses.</title>
        <authorList>
            <person name="Imhoff J.F."/>
            <person name="Rahn T."/>
            <person name="Kunzel S."/>
            <person name="Keller A."/>
            <person name="Neulinger S.C."/>
        </authorList>
    </citation>
    <scope>NUCLEOTIDE SEQUENCE [LARGE SCALE GENOMIC DNA]</scope>
    <source>
        <strain evidence="3 4">DSM 21303</strain>
    </source>
</reference>
<evidence type="ECO:0000313" key="4">
    <source>
        <dbReference type="Proteomes" id="UP001138802"/>
    </source>
</evidence>
<feature type="domain" description="KaiB" evidence="2">
    <location>
        <begin position="41"/>
        <end position="122"/>
    </location>
</feature>
<sequence>MTVTRFPASDTHATDGNPLPSDSGYGVAALPDGPDLGYVLTLYVASLTPRSSAAIQSVRDVCDKHLKGRYSLEVVDIYEQPSLAKREQILAAPTLIKHLPLPLRRLIGDMADEHRVLLGLDLRTRDASQNPSA</sequence>
<dbReference type="AlphaFoldDB" id="A0A9X0WFF6"/>
<dbReference type="Proteomes" id="UP001138802">
    <property type="component" value="Unassembled WGS sequence"/>
</dbReference>
<evidence type="ECO:0000313" key="3">
    <source>
        <dbReference type="EMBL" id="MBK1643711.1"/>
    </source>
</evidence>
<dbReference type="SUPFAM" id="SSF52833">
    <property type="entry name" value="Thioredoxin-like"/>
    <property type="match status" value="1"/>
</dbReference>